<dbReference type="EMBL" id="OR343189">
    <property type="protein sequence ID" value="WNL50172.1"/>
    <property type="molecule type" value="Genomic_DNA"/>
</dbReference>
<accession>A0AA96ESA6</accession>
<name>A0AA96ESA6_9VIRU</name>
<dbReference type="SUPFAM" id="SSF82185">
    <property type="entry name" value="Histone H3 K4-specific methyltransferase SET7/9 N-terminal domain"/>
    <property type="match status" value="1"/>
</dbReference>
<evidence type="ECO:0008006" key="2">
    <source>
        <dbReference type="Google" id="ProtNLM"/>
    </source>
</evidence>
<organism evidence="1">
    <name type="scientific">Marseillevirus sp</name>
    <dbReference type="NCBI Taxonomy" id="2809551"/>
    <lineage>
        <taxon>Viruses</taxon>
        <taxon>Varidnaviria</taxon>
        <taxon>Bamfordvirae</taxon>
        <taxon>Nucleocytoviricota</taxon>
        <taxon>Megaviricetes</taxon>
        <taxon>Pimascovirales</taxon>
        <taxon>Pimascovirales incertae sedis</taxon>
        <taxon>Marseilleviridae</taxon>
        <taxon>Marseillevirus</taxon>
    </lineage>
</organism>
<proteinExistence type="predicted"/>
<gene>
    <name evidence="1" type="ORF">MarDSR_133</name>
</gene>
<sequence length="244" mass="27802">MQEFLEKRETVSWFLNGPESAPQKEKFEKELIIHKESFGASCVFFWKVLPNGEKTRCFSTFEDSNFIRTESYGCKNGLPHGRLLEHTTIKKTGKTYLSGEAEFVDGKLHGELWSWNSSGILWKRDTFSKGKYIGSSQPLSEFLVSRGKGKVHTLQRTLNLQFVGKKGEEYSIIKRAGTLKSETAVSRSFGEYALFYPVRTQISLKGHKMTSETHEGPEGHFPNKVDNYGQDIINIIITHRGYSC</sequence>
<protein>
    <recommendedName>
        <fullName evidence="2">MORN repeat-containing protein</fullName>
    </recommendedName>
</protein>
<evidence type="ECO:0000313" key="1">
    <source>
        <dbReference type="EMBL" id="WNL50172.1"/>
    </source>
</evidence>
<reference evidence="1" key="1">
    <citation type="submission" date="2023-07" db="EMBL/GenBank/DDBJ databases">
        <authorList>
            <person name="Xia Y."/>
        </authorList>
    </citation>
    <scope>NUCLEOTIDE SEQUENCE</scope>
    <source>
        <strain evidence="1">E</strain>
    </source>
</reference>